<dbReference type="Proteomes" id="UP000696573">
    <property type="component" value="Unassembled WGS sequence"/>
</dbReference>
<dbReference type="GO" id="GO:0070059">
    <property type="term" value="P:intrinsic apoptotic signaling pathway in response to endoplasmic reticulum stress"/>
    <property type="evidence" value="ECO:0007669"/>
    <property type="project" value="TreeGrafter"/>
</dbReference>
<sequence length="217" mass="24659">MDATSRNSFEILACQPVWTETDEPEFDHRMVILREAPDFPLDLKSVFIKEPNLLTYGHCSFATQQSFYEPQLQEARVYEQLRQAPHPNIGVYYGCVVIDGRIKGLCLRRYKQTLAMLLRDQSLNYNEKQAIMEDIKRGVAHLHSLNLVHGDINLSNIMLDGKDSAVLIDFDSCRSKGEPMGPKAGTMNWGGLFPDVAHIEHDLNALKLIEERLLADS</sequence>
<gene>
    <name evidence="2" type="ORF">CRHIZ90672A_00018890</name>
</gene>
<keyword evidence="3" id="KW-1185">Reference proteome</keyword>
<dbReference type="EMBL" id="CABFNQ020000540">
    <property type="protein sequence ID" value="CAH0018681.1"/>
    <property type="molecule type" value="Genomic_DNA"/>
</dbReference>
<dbReference type="GO" id="GO:1990604">
    <property type="term" value="C:IRE1-TRAF2-ASK1 complex"/>
    <property type="evidence" value="ECO:0007669"/>
    <property type="project" value="TreeGrafter"/>
</dbReference>
<evidence type="ECO:0000313" key="3">
    <source>
        <dbReference type="Proteomes" id="UP000696573"/>
    </source>
</evidence>
<dbReference type="GO" id="GO:0036498">
    <property type="term" value="P:IRE1-mediated unfolded protein response"/>
    <property type="evidence" value="ECO:0007669"/>
    <property type="project" value="TreeGrafter"/>
</dbReference>
<dbReference type="InterPro" id="IPR000719">
    <property type="entry name" value="Prot_kinase_dom"/>
</dbReference>
<dbReference type="OrthoDB" id="4062651at2759"/>
<dbReference type="InterPro" id="IPR011009">
    <property type="entry name" value="Kinase-like_dom_sf"/>
</dbReference>
<dbReference type="GO" id="GO:0004674">
    <property type="term" value="F:protein serine/threonine kinase activity"/>
    <property type="evidence" value="ECO:0007669"/>
    <property type="project" value="InterPro"/>
</dbReference>
<dbReference type="PROSITE" id="PS50011">
    <property type="entry name" value="PROTEIN_KINASE_DOM"/>
    <property type="match status" value="1"/>
</dbReference>
<feature type="domain" description="Protein kinase" evidence="1">
    <location>
        <begin position="1"/>
        <end position="217"/>
    </location>
</feature>
<dbReference type="Pfam" id="PF00069">
    <property type="entry name" value="Pkinase"/>
    <property type="match status" value="1"/>
</dbReference>
<dbReference type="InterPro" id="IPR045133">
    <property type="entry name" value="IRE1/2-like"/>
</dbReference>
<dbReference type="Gene3D" id="1.10.510.10">
    <property type="entry name" value="Transferase(Phosphotransferase) domain 1"/>
    <property type="match status" value="1"/>
</dbReference>
<dbReference type="GO" id="GO:0004521">
    <property type="term" value="F:RNA endonuclease activity"/>
    <property type="evidence" value="ECO:0007669"/>
    <property type="project" value="InterPro"/>
</dbReference>
<proteinExistence type="predicted"/>
<comment type="caution">
    <text evidence="2">The sequence shown here is derived from an EMBL/GenBank/DDBJ whole genome shotgun (WGS) entry which is preliminary data.</text>
</comment>
<organism evidence="2 3">
    <name type="scientific">Clonostachys rhizophaga</name>
    <dbReference type="NCBI Taxonomy" id="160324"/>
    <lineage>
        <taxon>Eukaryota</taxon>
        <taxon>Fungi</taxon>
        <taxon>Dikarya</taxon>
        <taxon>Ascomycota</taxon>
        <taxon>Pezizomycotina</taxon>
        <taxon>Sordariomycetes</taxon>
        <taxon>Hypocreomycetidae</taxon>
        <taxon>Hypocreales</taxon>
        <taxon>Bionectriaceae</taxon>
        <taxon>Clonostachys</taxon>
    </lineage>
</organism>
<protein>
    <recommendedName>
        <fullName evidence="1">Protein kinase domain-containing protein</fullName>
    </recommendedName>
</protein>
<dbReference type="GO" id="GO:0051082">
    <property type="term" value="F:unfolded protein binding"/>
    <property type="evidence" value="ECO:0007669"/>
    <property type="project" value="TreeGrafter"/>
</dbReference>
<dbReference type="GO" id="GO:0005524">
    <property type="term" value="F:ATP binding"/>
    <property type="evidence" value="ECO:0007669"/>
    <property type="project" value="InterPro"/>
</dbReference>
<dbReference type="AlphaFoldDB" id="A0A9N9YIL9"/>
<name>A0A9N9YIL9_9HYPO</name>
<dbReference type="SUPFAM" id="SSF56112">
    <property type="entry name" value="Protein kinase-like (PK-like)"/>
    <property type="match status" value="1"/>
</dbReference>
<dbReference type="PANTHER" id="PTHR13954:SF6">
    <property type="entry name" value="NON-SPECIFIC SERINE_THREONINE PROTEIN KINASE"/>
    <property type="match status" value="1"/>
</dbReference>
<accession>A0A9N9YIL9</accession>
<evidence type="ECO:0000313" key="2">
    <source>
        <dbReference type="EMBL" id="CAH0018681.1"/>
    </source>
</evidence>
<evidence type="ECO:0000259" key="1">
    <source>
        <dbReference type="PROSITE" id="PS50011"/>
    </source>
</evidence>
<reference evidence="2" key="1">
    <citation type="submission" date="2021-10" db="EMBL/GenBank/DDBJ databases">
        <authorList>
            <person name="Piombo E."/>
        </authorList>
    </citation>
    <scope>NUCLEOTIDE SEQUENCE</scope>
</reference>
<dbReference type="PANTHER" id="PTHR13954">
    <property type="entry name" value="IRE1-RELATED"/>
    <property type="match status" value="1"/>
</dbReference>